<feature type="compositionally biased region" description="Basic residues" evidence="6">
    <location>
        <begin position="255"/>
        <end position="265"/>
    </location>
</feature>
<name>A0A836GY37_LEIEN</name>
<dbReference type="InterPro" id="IPR013083">
    <property type="entry name" value="Znf_RING/FYVE/PHD"/>
</dbReference>
<evidence type="ECO:0000256" key="5">
    <source>
        <dbReference type="PROSITE-ProRule" id="PRU00175"/>
    </source>
</evidence>
<dbReference type="Gene3D" id="3.30.40.10">
    <property type="entry name" value="Zinc/RING finger domain, C3HC4 (zinc finger)"/>
    <property type="match status" value="1"/>
</dbReference>
<keyword evidence="1" id="KW-0479">Metal-binding</keyword>
<keyword evidence="4" id="KW-0469">Meiosis</keyword>
<dbReference type="PROSITE" id="PS00518">
    <property type="entry name" value="ZF_RING_1"/>
    <property type="match status" value="1"/>
</dbReference>
<feature type="region of interest" description="Disordered" evidence="6">
    <location>
        <begin position="205"/>
        <end position="291"/>
    </location>
</feature>
<dbReference type="PROSITE" id="PS50089">
    <property type="entry name" value="ZF_RING_2"/>
    <property type="match status" value="1"/>
</dbReference>
<feature type="compositionally biased region" description="Polar residues" evidence="6">
    <location>
        <begin position="386"/>
        <end position="397"/>
    </location>
</feature>
<evidence type="ECO:0000313" key="9">
    <source>
        <dbReference type="Proteomes" id="UP000674179"/>
    </source>
</evidence>
<dbReference type="PANTHER" id="PTHR22663">
    <property type="entry name" value="RING FINGER PROTEIN NARYA-RELATED"/>
    <property type="match status" value="1"/>
</dbReference>
<sequence length="433" mass="46476">MQRLGPPSCSMSFQPICVLCLSDCDRGGGVTSCSHYFCSRCVARLPTAAPCPLCQRPYQLIQLDHPNVQPLMQDGATALERTEKIISSQVRHYQQVIRRMRQALTLLHDQNQNMTRQHQQRHTQCTAAVSQSQALKAEVCRLREELAHATAAATQASLQRVVSQRQPIPFPPPYQHEVHMLADPRVTHASGGYTHGAAKTVADCRTPSGQIIPPPLATSHAPFAPGGAVGAKVPDTAPRDSWPHPSKALLASPSHHSHGQHRQHHSSGDGGEGRGAAVREATTASAAEAAPPLGWSASSLIAKRHRPNSDPALSRRRMDDSCASMAQPAACLRADCANVALTPRSHAVASLQQRLPHQSTHASVRGSGNSGGGDSAGPHVDFRLTTPLSAALQQQQSRHPDAFSRAAASYVPRPSPKPLQRLFSSPRSCPNSF</sequence>
<dbReference type="RefSeq" id="XP_067694638.1">
    <property type="nucleotide sequence ID" value="XM_067839379.1"/>
</dbReference>
<evidence type="ECO:0000256" key="4">
    <source>
        <dbReference type="ARBA" id="ARBA00023254"/>
    </source>
</evidence>
<evidence type="ECO:0000256" key="6">
    <source>
        <dbReference type="SAM" id="MobiDB-lite"/>
    </source>
</evidence>
<evidence type="ECO:0000259" key="7">
    <source>
        <dbReference type="PROSITE" id="PS50089"/>
    </source>
</evidence>
<dbReference type="GO" id="GO:0007129">
    <property type="term" value="P:homologous chromosome pairing at meiosis"/>
    <property type="evidence" value="ECO:0007669"/>
    <property type="project" value="TreeGrafter"/>
</dbReference>
<feature type="compositionally biased region" description="Polar residues" evidence="6">
    <location>
        <begin position="353"/>
        <end position="362"/>
    </location>
</feature>
<dbReference type="GO" id="GO:0019789">
    <property type="term" value="F:SUMO transferase activity"/>
    <property type="evidence" value="ECO:0007669"/>
    <property type="project" value="InterPro"/>
</dbReference>
<feature type="domain" description="RING-type" evidence="7">
    <location>
        <begin position="17"/>
        <end position="55"/>
    </location>
</feature>
<protein>
    <recommendedName>
        <fullName evidence="7">RING-type domain-containing protein</fullName>
    </recommendedName>
</protein>
<feature type="compositionally biased region" description="Polar residues" evidence="6">
    <location>
        <begin position="422"/>
        <end position="433"/>
    </location>
</feature>
<feature type="region of interest" description="Disordered" evidence="6">
    <location>
        <begin position="353"/>
        <end position="433"/>
    </location>
</feature>
<keyword evidence="9" id="KW-1185">Reference proteome</keyword>
<dbReference type="PANTHER" id="PTHR22663:SF17">
    <property type="entry name" value="RING FINGER PROTEIN NARYA-RELATED"/>
    <property type="match status" value="1"/>
</dbReference>
<dbReference type="GO" id="GO:0008270">
    <property type="term" value="F:zinc ion binding"/>
    <property type="evidence" value="ECO:0007669"/>
    <property type="project" value="UniProtKB-KW"/>
</dbReference>
<evidence type="ECO:0000313" key="8">
    <source>
        <dbReference type="EMBL" id="KAG5483421.1"/>
    </source>
</evidence>
<keyword evidence="2 5" id="KW-0863">Zinc-finger</keyword>
<dbReference type="Pfam" id="PF14634">
    <property type="entry name" value="zf-RING_5"/>
    <property type="match status" value="1"/>
</dbReference>
<dbReference type="InterPro" id="IPR001841">
    <property type="entry name" value="Znf_RING"/>
</dbReference>
<keyword evidence="3" id="KW-0862">Zinc</keyword>
<dbReference type="AlphaFoldDB" id="A0A836GY37"/>
<dbReference type="EMBL" id="JAFHKP010000013">
    <property type="protein sequence ID" value="KAG5483421.1"/>
    <property type="molecule type" value="Genomic_DNA"/>
</dbReference>
<evidence type="ECO:0000256" key="3">
    <source>
        <dbReference type="ARBA" id="ARBA00022833"/>
    </source>
</evidence>
<dbReference type="InterPro" id="IPR017907">
    <property type="entry name" value="Znf_RING_CS"/>
</dbReference>
<accession>A0A836GY37</accession>
<proteinExistence type="predicted"/>
<dbReference type="Proteomes" id="UP000674179">
    <property type="component" value="Chromosome 13"/>
</dbReference>
<gene>
    <name evidence="8" type="ORF">CUR178_07742</name>
</gene>
<dbReference type="GO" id="GO:0007131">
    <property type="term" value="P:reciprocal meiotic recombination"/>
    <property type="evidence" value="ECO:0007669"/>
    <property type="project" value="InterPro"/>
</dbReference>
<dbReference type="KEGG" id="lenr:94174889"/>
<evidence type="ECO:0000256" key="1">
    <source>
        <dbReference type="ARBA" id="ARBA00022723"/>
    </source>
</evidence>
<feature type="compositionally biased region" description="Low complexity" evidence="6">
    <location>
        <begin position="275"/>
        <end position="290"/>
    </location>
</feature>
<dbReference type="GO" id="GO:0016925">
    <property type="term" value="P:protein sumoylation"/>
    <property type="evidence" value="ECO:0007669"/>
    <property type="project" value="TreeGrafter"/>
</dbReference>
<dbReference type="GeneID" id="94174889"/>
<dbReference type="SMART" id="SM00184">
    <property type="entry name" value="RING"/>
    <property type="match status" value="1"/>
</dbReference>
<evidence type="ECO:0000256" key="2">
    <source>
        <dbReference type="ARBA" id="ARBA00022771"/>
    </source>
</evidence>
<dbReference type="GO" id="GO:0000795">
    <property type="term" value="C:synaptonemal complex"/>
    <property type="evidence" value="ECO:0007669"/>
    <property type="project" value="InterPro"/>
</dbReference>
<dbReference type="InterPro" id="IPR042123">
    <property type="entry name" value="Zip3/RNF212-like"/>
</dbReference>
<organism evidence="8 9">
    <name type="scientific">Leishmania enriettii</name>
    <dbReference type="NCBI Taxonomy" id="5663"/>
    <lineage>
        <taxon>Eukaryota</taxon>
        <taxon>Discoba</taxon>
        <taxon>Euglenozoa</taxon>
        <taxon>Kinetoplastea</taxon>
        <taxon>Metakinetoplastina</taxon>
        <taxon>Trypanosomatida</taxon>
        <taxon>Trypanosomatidae</taxon>
        <taxon>Leishmaniinae</taxon>
        <taxon>Leishmania</taxon>
    </lineage>
</organism>
<dbReference type="OrthoDB" id="264048at2759"/>
<comment type="caution">
    <text evidence="8">The sequence shown here is derived from an EMBL/GenBank/DDBJ whole genome shotgun (WGS) entry which is preliminary data.</text>
</comment>
<reference evidence="8 9" key="1">
    <citation type="submission" date="2021-02" db="EMBL/GenBank/DDBJ databases">
        <title>Leishmania (Mundinia) enrietti genome sequencing and assembly.</title>
        <authorList>
            <person name="Almutairi H."/>
            <person name="Gatherer D."/>
        </authorList>
    </citation>
    <scope>NUCLEOTIDE SEQUENCE [LARGE SCALE GENOMIC DNA]</scope>
    <source>
        <strain evidence="8">CUR178</strain>
    </source>
</reference>
<dbReference type="SUPFAM" id="SSF57850">
    <property type="entry name" value="RING/U-box"/>
    <property type="match status" value="1"/>
</dbReference>